<sequence length="297" mass="32273">MSLMFDGKAIATGDDDANKTASMTLPHIKGAGAVMEIPRGRPFAPMLTADAECAFRTDNHAWLSAWKNESIFQAGPSKAINWYRKRGTGSQTAAGLRASDADSMCGIAIMYDTINGKTFTGGESPSYQDSDATSKAHLVTIENPDVVRTVETLKPITYKRAFANCVAVMESYNTILYNFTSSYHIKNYYSIALLMLDGRIFTGGRGLCGSSCATYHDDAQIDSPAYLSAFNRIAAIRTAISSVTSTIANSIRISDSFAYTDQRQIALTPATTSKNPYTFTIPMIPVLHYQNPKSSGR</sequence>
<reference evidence="2" key="1">
    <citation type="journal article" date="2017" name="Genome Biol. Evol.">
        <title>The complete genome sequence of the phytopathogenic fungus Sclerotinia sclerotiorum reveals insights into the genome architecture of broad host range pathogens.</title>
        <authorList>
            <person name="Derbyshire M."/>
            <person name="Denton-Giles M."/>
            <person name="Hegedus D."/>
            <person name="Seifbarghy S."/>
            <person name="Rollins J."/>
            <person name="van Kan J."/>
            <person name="Seidl M.F."/>
            <person name="Faino L."/>
            <person name="Mbengue M."/>
            <person name="Navaud O."/>
            <person name="Raffaele S."/>
            <person name="Hammond-Kosack K."/>
            <person name="Heard S."/>
            <person name="Oliver R."/>
        </authorList>
    </citation>
    <scope>NUCLEOTIDE SEQUENCE [LARGE SCALE GENOMIC DNA]</scope>
    <source>
        <strain evidence="2">ATCC 18683 / 1980 / Ss-1</strain>
    </source>
</reference>
<dbReference type="EMBL" id="CP017821">
    <property type="protein sequence ID" value="APA11719.1"/>
    <property type="molecule type" value="Genomic_DNA"/>
</dbReference>
<dbReference type="OrthoDB" id="2019572at2759"/>
<protein>
    <submittedName>
        <fullName evidence="1">Uncharacterized protein</fullName>
    </submittedName>
</protein>
<dbReference type="Gene3D" id="2.130.10.80">
    <property type="entry name" value="Galactose oxidase/kelch, beta-propeller"/>
    <property type="match status" value="1"/>
</dbReference>
<dbReference type="Proteomes" id="UP000177798">
    <property type="component" value="Chromosome 8"/>
</dbReference>
<name>A0A1D9Q9Z6_SCLS1</name>
<proteinExistence type="predicted"/>
<dbReference type="VEuPathDB" id="FungiDB:sscle_08g064890"/>
<organism evidence="1 2">
    <name type="scientific">Sclerotinia sclerotiorum (strain ATCC 18683 / 1980 / Ss-1)</name>
    <name type="common">White mold</name>
    <name type="synonym">Whetzelinia sclerotiorum</name>
    <dbReference type="NCBI Taxonomy" id="665079"/>
    <lineage>
        <taxon>Eukaryota</taxon>
        <taxon>Fungi</taxon>
        <taxon>Dikarya</taxon>
        <taxon>Ascomycota</taxon>
        <taxon>Pezizomycotina</taxon>
        <taxon>Leotiomycetes</taxon>
        <taxon>Helotiales</taxon>
        <taxon>Sclerotiniaceae</taxon>
        <taxon>Sclerotinia</taxon>
    </lineage>
</organism>
<evidence type="ECO:0000313" key="2">
    <source>
        <dbReference type="Proteomes" id="UP000177798"/>
    </source>
</evidence>
<dbReference type="AlphaFoldDB" id="A0A1D9Q9Z6"/>
<accession>A0A1D9Q9Z6</accession>
<evidence type="ECO:0000313" key="1">
    <source>
        <dbReference type="EMBL" id="APA11719.1"/>
    </source>
</evidence>
<dbReference type="InterPro" id="IPR037293">
    <property type="entry name" value="Gal_Oxidase_central_sf"/>
</dbReference>
<gene>
    <name evidence="1" type="ORF">sscle_08g064890</name>
</gene>